<keyword evidence="2" id="KW-1185">Reference proteome</keyword>
<reference evidence="1" key="1">
    <citation type="submission" date="2017-07" db="EMBL/GenBank/DDBJ databases">
        <title>Taro Niue Genome Assembly and Annotation.</title>
        <authorList>
            <person name="Atibalentja N."/>
            <person name="Keating K."/>
            <person name="Fields C.J."/>
        </authorList>
    </citation>
    <scope>NUCLEOTIDE SEQUENCE</scope>
    <source>
        <strain evidence="1">Niue_2</strain>
        <tissue evidence="1">Leaf</tissue>
    </source>
</reference>
<organism evidence="1 2">
    <name type="scientific">Colocasia esculenta</name>
    <name type="common">Wild taro</name>
    <name type="synonym">Arum esculentum</name>
    <dbReference type="NCBI Taxonomy" id="4460"/>
    <lineage>
        <taxon>Eukaryota</taxon>
        <taxon>Viridiplantae</taxon>
        <taxon>Streptophyta</taxon>
        <taxon>Embryophyta</taxon>
        <taxon>Tracheophyta</taxon>
        <taxon>Spermatophyta</taxon>
        <taxon>Magnoliopsida</taxon>
        <taxon>Liliopsida</taxon>
        <taxon>Araceae</taxon>
        <taxon>Aroideae</taxon>
        <taxon>Colocasieae</taxon>
        <taxon>Colocasia</taxon>
    </lineage>
</organism>
<sequence length="60" mass="6897">MGITFRSFIRIAYKTPIRNRHSEAPVAPLLPQMSFRGQKTFVSRCKIAILADDLPDFKVF</sequence>
<gene>
    <name evidence="1" type="ORF">Taro_010209</name>
</gene>
<dbReference type="EMBL" id="NMUH01000367">
    <property type="protein sequence ID" value="MQL77811.1"/>
    <property type="molecule type" value="Genomic_DNA"/>
</dbReference>
<evidence type="ECO:0000313" key="2">
    <source>
        <dbReference type="Proteomes" id="UP000652761"/>
    </source>
</evidence>
<proteinExistence type="predicted"/>
<evidence type="ECO:0000313" key="1">
    <source>
        <dbReference type="EMBL" id="MQL77811.1"/>
    </source>
</evidence>
<name>A0A843U2P6_COLES</name>
<dbReference type="Proteomes" id="UP000652761">
    <property type="component" value="Unassembled WGS sequence"/>
</dbReference>
<dbReference type="AlphaFoldDB" id="A0A843U2P6"/>
<comment type="caution">
    <text evidence="1">The sequence shown here is derived from an EMBL/GenBank/DDBJ whole genome shotgun (WGS) entry which is preliminary data.</text>
</comment>
<protein>
    <submittedName>
        <fullName evidence="1">Uncharacterized protein</fullName>
    </submittedName>
</protein>
<accession>A0A843U2P6</accession>